<evidence type="ECO:0000256" key="9">
    <source>
        <dbReference type="PIRSR" id="PIRSR602326-1"/>
    </source>
</evidence>
<dbReference type="RefSeq" id="WP_246482479.1">
    <property type="nucleotide sequence ID" value="NZ_BSFF01000003.1"/>
</dbReference>
<dbReference type="EMBL" id="BSFF01000003">
    <property type="protein sequence ID" value="GLK56370.1"/>
    <property type="molecule type" value="Genomic_DNA"/>
</dbReference>
<feature type="transmembrane region" description="Helical" evidence="10">
    <location>
        <begin position="273"/>
        <end position="291"/>
    </location>
</feature>
<evidence type="ECO:0000256" key="11">
    <source>
        <dbReference type="SAM" id="SignalP"/>
    </source>
</evidence>
<evidence type="ECO:0000256" key="3">
    <source>
        <dbReference type="ARBA" id="ARBA00022617"/>
    </source>
</evidence>
<gene>
    <name evidence="13" type="ORF">GCM10008170_23890</name>
    <name evidence="14" type="ORF">JOD31_002406</name>
</gene>
<dbReference type="InterPro" id="IPR009056">
    <property type="entry name" value="Cyt_c-like_dom"/>
</dbReference>
<comment type="cofactor">
    <cofactor evidence="9">
        <name>heme c</name>
        <dbReference type="ChEBI" id="CHEBI:61717"/>
    </cofactor>
    <text evidence="9">Binds 1 heme c group covalently per subunit.</text>
</comment>
<evidence type="ECO:0000256" key="1">
    <source>
        <dbReference type="ARBA" id="ARBA00004370"/>
    </source>
</evidence>
<dbReference type="PANTHER" id="PTHR10266">
    <property type="entry name" value="CYTOCHROME C1"/>
    <property type="match status" value="1"/>
</dbReference>
<evidence type="ECO:0000256" key="5">
    <source>
        <dbReference type="ARBA" id="ARBA00022723"/>
    </source>
</evidence>
<feature type="signal peptide" evidence="11">
    <location>
        <begin position="1"/>
        <end position="37"/>
    </location>
</feature>
<accession>A0A9W6IWC6</accession>
<keyword evidence="15" id="KW-1185">Reference proteome</keyword>
<evidence type="ECO:0000259" key="12">
    <source>
        <dbReference type="PROSITE" id="PS51007"/>
    </source>
</evidence>
<dbReference type="Proteomes" id="UP001143400">
    <property type="component" value="Unassembled WGS sequence"/>
</dbReference>
<feature type="chain" id="PRO_5040789885" description="Cytochrome c1" evidence="11">
    <location>
        <begin position="38"/>
        <end position="305"/>
    </location>
</feature>
<dbReference type="PROSITE" id="PS51007">
    <property type="entry name" value="CYTC"/>
    <property type="match status" value="1"/>
</dbReference>
<evidence type="ECO:0000313" key="14">
    <source>
        <dbReference type="EMBL" id="MBM7852164.1"/>
    </source>
</evidence>
<dbReference type="Gene3D" id="1.10.760.10">
    <property type="entry name" value="Cytochrome c-like domain"/>
    <property type="match status" value="1"/>
</dbReference>
<dbReference type="Gene3D" id="1.20.5.100">
    <property type="entry name" value="Cytochrome c1, transmembrane anchor, C-terminal"/>
    <property type="match status" value="1"/>
</dbReference>
<feature type="binding site" description="covalent" evidence="9">
    <location>
        <position position="88"/>
    </location>
    <ligand>
        <name>heme c</name>
        <dbReference type="ChEBI" id="CHEBI:61717"/>
    </ligand>
</feature>
<dbReference type="InterPro" id="IPR036909">
    <property type="entry name" value="Cyt_c-like_dom_sf"/>
</dbReference>
<dbReference type="GO" id="GO:0046872">
    <property type="term" value="F:metal ion binding"/>
    <property type="evidence" value="ECO:0007669"/>
    <property type="project" value="UniProtKB-KW"/>
</dbReference>
<reference evidence="13" key="1">
    <citation type="journal article" date="2014" name="Int. J. Syst. Evol. Microbiol.">
        <title>Complete genome sequence of Corynebacterium casei LMG S-19264T (=DSM 44701T), isolated from a smear-ripened cheese.</title>
        <authorList>
            <consortium name="US DOE Joint Genome Institute (JGI-PGF)"/>
            <person name="Walter F."/>
            <person name="Albersmeier A."/>
            <person name="Kalinowski J."/>
            <person name="Ruckert C."/>
        </authorList>
    </citation>
    <scope>NUCLEOTIDE SEQUENCE</scope>
    <source>
        <strain evidence="13">VKM B-1606</strain>
    </source>
</reference>
<evidence type="ECO:0000313" key="15">
    <source>
        <dbReference type="Proteomes" id="UP000758856"/>
    </source>
</evidence>
<dbReference type="InterPro" id="IPR002326">
    <property type="entry name" value="Cyt_c1"/>
</dbReference>
<dbReference type="PANTHER" id="PTHR10266:SF3">
    <property type="entry name" value="CYTOCHROME C1, HEME PROTEIN, MITOCHONDRIAL"/>
    <property type="match status" value="1"/>
</dbReference>
<keyword evidence="11" id="KW-0732">Signal</keyword>
<keyword evidence="5 9" id="KW-0479">Metal-binding</keyword>
<comment type="subcellular location">
    <subcellularLocation>
        <location evidence="1">Membrane</location>
    </subcellularLocation>
</comment>
<sequence>MTLRFEGKTMSLRSLRAVAAAAVIGLGALAGASGALAAGGEGAQEGGAHHTPQPPMQKWTFWGPFGKFDQAQLQRGFKIYKEVCSSCHSLSLVSFRNLMEPGGLGFNEGQARAIASEYEVQDGPNDEGEMFTRKARLSDAFPKAFPNEQAARAANGGAYPPDFSLLAKARTYERGFPWFLWDIVAQYQEQGPDYIHALLTGYEEPPAGAKPAAANLHYNKYFPNHWIAMAKPIQDGQVEYTDGTPTTVDQYGKDAAAFMMWAAEPHLAVRKQTGFVVMIWLLVFGSLVYLVKKRIWAGAKPKAIA</sequence>
<dbReference type="AlphaFoldDB" id="A0A9W6IWC6"/>
<dbReference type="EMBL" id="JAFBCY010000003">
    <property type="protein sequence ID" value="MBM7852164.1"/>
    <property type="molecule type" value="Genomic_DNA"/>
</dbReference>
<keyword evidence="8 10" id="KW-0472">Membrane</keyword>
<dbReference type="SUPFAM" id="SSF46626">
    <property type="entry name" value="Cytochrome c"/>
    <property type="match status" value="1"/>
</dbReference>
<dbReference type="GO" id="GO:0016020">
    <property type="term" value="C:membrane"/>
    <property type="evidence" value="ECO:0007669"/>
    <property type="project" value="UniProtKB-SubCell"/>
</dbReference>
<dbReference type="Pfam" id="PF02167">
    <property type="entry name" value="Cytochrom_C1"/>
    <property type="match status" value="1"/>
</dbReference>
<organism evidence="13 16">
    <name type="scientific">Methylopila capsulata</name>
    <dbReference type="NCBI Taxonomy" id="61654"/>
    <lineage>
        <taxon>Bacteria</taxon>
        <taxon>Pseudomonadati</taxon>
        <taxon>Pseudomonadota</taxon>
        <taxon>Alphaproteobacteria</taxon>
        <taxon>Hyphomicrobiales</taxon>
        <taxon>Methylopilaceae</taxon>
        <taxon>Methylopila</taxon>
    </lineage>
</organism>
<keyword evidence="6 10" id="KW-1133">Transmembrane helix</keyword>
<dbReference type="Proteomes" id="UP000758856">
    <property type="component" value="Unassembled WGS sequence"/>
</dbReference>
<dbReference type="GO" id="GO:0020037">
    <property type="term" value="F:heme binding"/>
    <property type="evidence" value="ECO:0007669"/>
    <property type="project" value="InterPro"/>
</dbReference>
<name>A0A9W6IWC6_9HYPH</name>
<protein>
    <recommendedName>
        <fullName evidence="2">Cytochrome c1</fullName>
    </recommendedName>
</protein>
<comment type="caution">
    <text evidence="13">The sequence shown here is derived from an EMBL/GenBank/DDBJ whole genome shotgun (WGS) entry which is preliminary data.</text>
</comment>
<evidence type="ECO:0000313" key="16">
    <source>
        <dbReference type="Proteomes" id="UP001143400"/>
    </source>
</evidence>
<dbReference type="PRINTS" id="PR00603">
    <property type="entry name" value="CYTOCHROMEC1"/>
</dbReference>
<evidence type="ECO:0000256" key="4">
    <source>
        <dbReference type="ARBA" id="ARBA00022692"/>
    </source>
</evidence>
<reference evidence="14 15" key="2">
    <citation type="submission" date="2021-01" db="EMBL/GenBank/DDBJ databases">
        <title>Genomic Encyclopedia of Type Strains, Phase IV (KMG-IV): sequencing the most valuable type-strain genomes for metagenomic binning, comparative biology and taxonomic classification.</title>
        <authorList>
            <person name="Goeker M."/>
        </authorList>
    </citation>
    <scope>NUCLEOTIDE SEQUENCE [LARGE SCALE GENOMIC DNA]</scope>
    <source>
        <strain evidence="14 15">DSM 6130</strain>
    </source>
</reference>
<evidence type="ECO:0000313" key="13">
    <source>
        <dbReference type="EMBL" id="GLK56370.1"/>
    </source>
</evidence>
<feature type="binding site" description="covalent" evidence="9">
    <location>
        <position position="229"/>
    </location>
    <ligand>
        <name>heme c</name>
        <dbReference type="ChEBI" id="CHEBI:61717"/>
    </ligand>
</feature>
<proteinExistence type="predicted"/>
<evidence type="ECO:0000256" key="10">
    <source>
        <dbReference type="SAM" id="Phobius"/>
    </source>
</evidence>
<evidence type="ECO:0000256" key="7">
    <source>
        <dbReference type="ARBA" id="ARBA00023004"/>
    </source>
</evidence>
<evidence type="ECO:0000256" key="8">
    <source>
        <dbReference type="ARBA" id="ARBA00023136"/>
    </source>
</evidence>
<feature type="binding site" description="covalent" evidence="9">
    <location>
        <position position="84"/>
    </location>
    <ligand>
        <name>heme c</name>
        <dbReference type="ChEBI" id="CHEBI:61717"/>
    </ligand>
</feature>
<keyword evidence="4 10" id="KW-0812">Transmembrane</keyword>
<evidence type="ECO:0000256" key="2">
    <source>
        <dbReference type="ARBA" id="ARBA00016165"/>
    </source>
</evidence>
<feature type="binding site" description="covalent" evidence="9">
    <location>
        <position position="87"/>
    </location>
    <ligand>
        <name>heme c</name>
        <dbReference type="ChEBI" id="CHEBI:61717"/>
    </ligand>
</feature>
<evidence type="ECO:0000256" key="6">
    <source>
        <dbReference type="ARBA" id="ARBA00022989"/>
    </source>
</evidence>
<keyword evidence="3 9" id="KW-0349">Heme</keyword>
<reference evidence="13" key="3">
    <citation type="submission" date="2023-01" db="EMBL/GenBank/DDBJ databases">
        <authorList>
            <person name="Sun Q."/>
            <person name="Evtushenko L."/>
        </authorList>
    </citation>
    <scope>NUCLEOTIDE SEQUENCE</scope>
    <source>
        <strain evidence="13">VKM B-1606</strain>
    </source>
</reference>
<keyword evidence="7 9" id="KW-0408">Iron</keyword>
<feature type="domain" description="Cytochrome c" evidence="12">
    <location>
        <begin position="71"/>
        <end position="203"/>
    </location>
</feature>
<dbReference type="GO" id="GO:0009055">
    <property type="term" value="F:electron transfer activity"/>
    <property type="evidence" value="ECO:0007669"/>
    <property type="project" value="InterPro"/>
</dbReference>